<organism evidence="17 18">
    <name type="scientific">Dictyocaulus viviparus</name>
    <name type="common">Bovine lungworm</name>
    <dbReference type="NCBI Taxonomy" id="29172"/>
    <lineage>
        <taxon>Eukaryota</taxon>
        <taxon>Metazoa</taxon>
        <taxon>Ecdysozoa</taxon>
        <taxon>Nematoda</taxon>
        <taxon>Chromadorea</taxon>
        <taxon>Rhabditida</taxon>
        <taxon>Rhabditina</taxon>
        <taxon>Rhabditomorpha</taxon>
        <taxon>Strongyloidea</taxon>
        <taxon>Metastrongylidae</taxon>
        <taxon>Dictyocaulus</taxon>
    </lineage>
</organism>
<keyword evidence="14 15" id="KW-0862">Zinc</keyword>
<dbReference type="GO" id="GO:0050660">
    <property type="term" value="F:flavin adenine dinucleotide binding"/>
    <property type="evidence" value="ECO:0007669"/>
    <property type="project" value="UniProtKB-UniRule"/>
</dbReference>
<evidence type="ECO:0000313" key="18">
    <source>
        <dbReference type="Proteomes" id="UP000053766"/>
    </source>
</evidence>
<comment type="catalytic activity">
    <reaction evidence="12">
        <text>a 5,6-dihydrouridine in mRNA + NADP(+) = a uridine in mRNA + NADPH + H(+)</text>
        <dbReference type="Rhea" id="RHEA:69855"/>
        <dbReference type="Rhea" id="RHEA-COMP:14658"/>
        <dbReference type="Rhea" id="RHEA-COMP:17789"/>
        <dbReference type="ChEBI" id="CHEBI:15378"/>
        <dbReference type="ChEBI" id="CHEBI:57783"/>
        <dbReference type="ChEBI" id="CHEBI:58349"/>
        <dbReference type="ChEBI" id="CHEBI:65315"/>
        <dbReference type="ChEBI" id="CHEBI:74443"/>
    </reaction>
    <physiologicalReaction direction="right-to-left" evidence="12">
        <dbReference type="Rhea" id="RHEA:69857"/>
    </physiologicalReaction>
</comment>
<proteinExistence type="inferred from homology"/>
<keyword evidence="3 15" id="KW-0288">FMN</keyword>
<comment type="catalytic activity">
    <reaction evidence="11">
        <text>a 5,6-dihydrouridine in mRNA + NAD(+) = a uridine in mRNA + NADH + H(+)</text>
        <dbReference type="Rhea" id="RHEA:69851"/>
        <dbReference type="Rhea" id="RHEA-COMP:14658"/>
        <dbReference type="Rhea" id="RHEA-COMP:17789"/>
        <dbReference type="ChEBI" id="CHEBI:15378"/>
        <dbReference type="ChEBI" id="CHEBI:57540"/>
        <dbReference type="ChEBI" id="CHEBI:57945"/>
        <dbReference type="ChEBI" id="CHEBI:65315"/>
        <dbReference type="ChEBI" id="CHEBI:74443"/>
    </reaction>
    <physiologicalReaction direction="right-to-left" evidence="11">
        <dbReference type="Rhea" id="RHEA:69853"/>
    </physiologicalReaction>
</comment>
<dbReference type="Gene3D" id="3.20.20.70">
    <property type="entry name" value="Aldolase class I"/>
    <property type="match status" value="1"/>
</dbReference>
<dbReference type="GO" id="GO:0003723">
    <property type="term" value="F:RNA binding"/>
    <property type="evidence" value="ECO:0007669"/>
    <property type="project" value="TreeGrafter"/>
</dbReference>
<evidence type="ECO:0000256" key="9">
    <source>
        <dbReference type="ARBA" id="ARBA00045365"/>
    </source>
</evidence>
<name>A0A0D8Y983_DICVI</name>
<evidence type="ECO:0000256" key="10">
    <source>
        <dbReference type="ARBA" id="ARBA00048266"/>
    </source>
</evidence>
<keyword evidence="14 15" id="KW-0479">Metal-binding</keyword>
<reference evidence="17 18" key="1">
    <citation type="submission" date="2013-11" db="EMBL/GenBank/DDBJ databases">
        <title>Draft genome of the bovine lungworm Dictyocaulus viviparus.</title>
        <authorList>
            <person name="Mitreva M."/>
        </authorList>
    </citation>
    <scope>NUCLEOTIDE SEQUENCE [LARGE SCALE GENOMIC DNA]</scope>
    <source>
        <strain evidence="17 18">HannoverDv2000</strain>
    </source>
</reference>
<evidence type="ECO:0000256" key="7">
    <source>
        <dbReference type="ARBA" id="ARBA00023002"/>
    </source>
</evidence>
<dbReference type="Proteomes" id="UP000053766">
    <property type="component" value="Unassembled WGS sequence"/>
</dbReference>
<keyword evidence="14 15" id="KW-0863">Zinc-finger</keyword>
<dbReference type="GO" id="GO:0106414">
    <property type="term" value="F:mRNA dihydrouridine synthase activity"/>
    <property type="evidence" value="ECO:0007669"/>
    <property type="project" value="RHEA"/>
</dbReference>
<dbReference type="EMBL" id="KN716160">
    <property type="protein sequence ID" value="KJH52747.1"/>
    <property type="molecule type" value="Genomic_DNA"/>
</dbReference>
<dbReference type="PANTHER" id="PTHR45846">
    <property type="entry name" value="TRNA-DIHYDROURIDINE(47) SYNTHASE [NAD(P)(+)]-LIKE"/>
    <property type="match status" value="1"/>
</dbReference>
<gene>
    <name evidence="17" type="ORF">DICVIV_01091</name>
</gene>
<dbReference type="Pfam" id="PF01207">
    <property type="entry name" value="Dus"/>
    <property type="match status" value="1"/>
</dbReference>
<dbReference type="STRING" id="29172.A0A0D8Y983"/>
<comment type="similarity">
    <text evidence="15">Belongs to the dus family. Dus3 subfamily.</text>
</comment>
<dbReference type="CDD" id="cd02801">
    <property type="entry name" value="DUS_like_FMN"/>
    <property type="match status" value="1"/>
</dbReference>
<protein>
    <recommendedName>
        <fullName evidence="15">tRNA-dihydrouridine(47) synthase [NAD(P)(+)]</fullName>
        <ecNumber evidence="15">1.3.1.-</ecNumber>
    </recommendedName>
    <alternativeName>
        <fullName evidence="15">tRNA-dihydrouridine synthase 3</fullName>
    </alternativeName>
</protein>
<evidence type="ECO:0000256" key="6">
    <source>
        <dbReference type="ARBA" id="ARBA00022857"/>
    </source>
</evidence>
<evidence type="ECO:0000256" key="14">
    <source>
        <dbReference type="PROSITE-ProRule" id="PRU00723"/>
    </source>
</evidence>
<dbReference type="Pfam" id="PF25585">
    <property type="entry name" value="zf-CCCH_DUS3L"/>
    <property type="match status" value="1"/>
</dbReference>
<keyword evidence="6" id="KW-0521">NADP</keyword>
<evidence type="ECO:0000256" key="8">
    <source>
        <dbReference type="ARBA" id="ARBA00023027"/>
    </source>
</evidence>
<evidence type="ECO:0000313" key="17">
    <source>
        <dbReference type="EMBL" id="KJH52747.1"/>
    </source>
</evidence>
<dbReference type="GO" id="GO:0102265">
    <property type="term" value="F:tRNA-dihydrouridine47 synthase activity"/>
    <property type="evidence" value="ECO:0007669"/>
    <property type="project" value="UniProtKB-EC"/>
</dbReference>
<dbReference type="EC" id="1.3.1.-" evidence="15"/>
<dbReference type="InterPro" id="IPR035587">
    <property type="entry name" value="DUS-like_FMN-bd"/>
</dbReference>
<keyword evidence="2 15" id="KW-0285">Flavoprotein</keyword>
<sequence length="389" mass="43519">MKQSEFAMRSAFVRLCPSVNQLVECKLGKKCVMEHDLSAFLSKKPKDIGNICPVYEARGSCPYNYACRFGDAHIDSHGNQVSKTPAIPYQQSRNGLSMHIQVAIRKKNFDFQRSYKYIDCCKTRAAVSGLKSHVLICKIMYYNGMSYFQVLEIMKADSVGAMEREKPKLDMKTLRGKKYLAPLTTVGNLPFRRLCVELGADITCTEMILATNLLSGYSSEYALLKRHSSEKLFGVQLAGGFADSMTKSAQILVDEMDIDFIDVNMGCPIDLVNQKGGGCALPNRPGKMVEVLSALRLVMKDIPLTVKLRSGIKADVLTADETITSMVANSKPDLITLHPRSKEQRYSKLANWSFVKPCIDACKDVPLWVCGDVLSWEDYYAVCCFHNEF</sequence>
<evidence type="ECO:0000256" key="13">
    <source>
        <dbReference type="ARBA" id="ARBA00049513"/>
    </source>
</evidence>
<dbReference type="InterPro" id="IPR000571">
    <property type="entry name" value="Znf_CCCH"/>
</dbReference>
<evidence type="ECO:0000256" key="2">
    <source>
        <dbReference type="ARBA" id="ARBA00022630"/>
    </source>
</evidence>
<dbReference type="PANTHER" id="PTHR45846:SF1">
    <property type="entry name" value="TRNA-DIHYDROURIDINE(47) SYNTHASE [NAD(P)(+)]-LIKE"/>
    <property type="match status" value="1"/>
</dbReference>
<dbReference type="PROSITE" id="PS50103">
    <property type="entry name" value="ZF_C3H1"/>
    <property type="match status" value="1"/>
</dbReference>
<evidence type="ECO:0000259" key="16">
    <source>
        <dbReference type="PROSITE" id="PS50103"/>
    </source>
</evidence>
<comment type="catalytic activity">
    <reaction evidence="13">
        <text>5,6-dihydrouridine(47) in tRNA + NADP(+) = uridine(47) in tRNA + NADPH + H(+)</text>
        <dbReference type="Rhea" id="RHEA:53360"/>
        <dbReference type="Rhea" id="RHEA-COMP:13539"/>
        <dbReference type="Rhea" id="RHEA-COMP:13540"/>
        <dbReference type="ChEBI" id="CHEBI:15378"/>
        <dbReference type="ChEBI" id="CHEBI:57783"/>
        <dbReference type="ChEBI" id="CHEBI:58349"/>
        <dbReference type="ChEBI" id="CHEBI:65315"/>
        <dbReference type="ChEBI" id="CHEBI:74443"/>
        <dbReference type="EC" id="1.3.1.89"/>
    </reaction>
    <physiologicalReaction direction="right-to-left" evidence="13">
        <dbReference type="Rhea" id="RHEA:53362"/>
    </physiologicalReaction>
</comment>
<dbReference type="PROSITE" id="PS01136">
    <property type="entry name" value="UPF0034"/>
    <property type="match status" value="1"/>
</dbReference>
<dbReference type="AlphaFoldDB" id="A0A0D8Y983"/>
<evidence type="ECO:0000256" key="5">
    <source>
        <dbReference type="ARBA" id="ARBA00022694"/>
    </source>
</evidence>
<keyword evidence="4" id="KW-0507">mRNA processing</keyword>
<keyword evidence="8" id="KW-0520">NAD</keyword>
<dbReference type="GO" id="GO:0008270">
    <property type="term" value="F:zinc ion binding"/>
    <property type="evidence" value="ECO:0007669"/>
    <property type="project" value="UniProtKB-KW"/>
</dbReference>
<evidence type="ECO:0000256" key="3">
    <source>
        <dbReference type="ARBA" id="ARBA00022643"/>
    </source>
</evidence>
<dbReference type="InterPro" id="IPR013785">
    <property type="entry name" value="Aldolase_TIM"/>
</dbReference>
<comment type="catalytic activity">
    <reaction evidence="10">
        <text>5,6-dihydrouridine(47) in tRNA + NAD(+) = uridine(47) in tRNA + NADH + H(+)</text>
        <dbReference type="Rhea" id="RHEA:53364"/>
        <dbReference type="Rhea" id="RHEA-COMP:13539"/>
        <dbReference type="Rhea" id="RHEA-COMP:13540"/>
        <dbReference type="ChEBI" id="CHEBI:15378"/>
        <dbReference type="ChEBI" id="CHEBI:57540"/>
        <dbReference type="ChEBI" id="CHEBI:57945"/>
        <dbReference type="ChEBI" id="CHEBI:65315"/>
        <dbReference type="ChEBI" id="CHEBI:74443"/>
        <dbReference type="EC" id="1.3.1.89"/>
    </reaction>
    <physiologicalReaction direction="right-to-left" evidence="10">
        <dbReference type="Rhea" id="RHEA:53366"/>
    </physiologicalReaction>
</comment>
<reference evidence="18" key="2">
    <citation type="journal article" date="2016" name="Sci. Rep.">
        <title>Dictyocaulus viviparus genome, variome and transcriptome elucidate lungworm biology and support future intervention.</title>
        <authorList>
            <person name="McNulty S.N."/>
            <person name="Strube C."/>
            <person name="Rosa B.A."/>
            <person name="Martin J.C."/>
            <person name="Tyagi R."/>
            <person name="Choi Y.J."/>
            <person name="Wang Q."/>
            <person name="Hallsworth Pepin K."/>
            <person name="Zhang X."/>
            <person name="Ozersky P."/>
            <person name="Wilson R.K."/>
            <person name="Sternberg P.W."/>
            <person name="Gasser R.B."/>
            <person name="Mitreva M."/>
        </authorList>
    </citation>
    <scope>NUCLEOTIDE SEQUENCE [LARGE SCALE GENOMIC DNA]</scope>
    <source>
        <strain evidence="18">HannoverDv2000</strain>
    </source>
</reference>
<dbReference type="SUPFAM" id="SSF51395">
    <property type="entry name" value="FMN-linked oxidoreductases"/>
    <property type="match status" value="1"/>
</dbReference>
<keyword evidence="5 15" id="KW-0819">tRNA processing</keyword>
<evidence type="ECO:0000256" key="1">
    <source>
        <dbReference type="ARBA" id="ARBA00001917"/>
    </source>
</evidence>
<feature type="domain" description="C3H1-type" evidence="16">
    <location>
        <begin position="51"/>
        <end position="76"/>
    </location>
</feature>
<dbReference type="InterPro" id="IPR018517">
    <property type="entry name" value="tRNA_hU_synthase_CS"/>
</dbReference>
<dbReference type="OrthoDB" id="259935at2759"/>
<comment type="cofactor">
    <cofactor evidence="1 15">
        <name>FMN</name>
        <dbReference type="ChEBI" id="CHEBI:58210"/>
    </cofactor>
</comment>
<keyword evidence="7 15" id="KW-0560">Oxidoreductase</keyword>
<comment type="function">
    <text evidence="9">Catalyzes the synthesis of dihydrouridine, a modified base, in various RNAs, such as tRNAs, mRNAs and some long non-coding RNAs (lncRNAs). Mainly modifies the uridine in position 47 (U47) in the D-loop of most cytoplasmic tRNAs. Also able to mediate the formation of dihydrouridine in some mRNAs, thereby regulating their translation.</text>
</comment>
<accession>A0A0D8Y983</accession>
<evidence type="ECO:0000256" key="4">
    <source>
        <dbReference type="ARBA" id="ARBA00022664"/>
    </source>
</evidence>
<evidence type="ECO:0000256" key="11">
    <source>
        <dbReference type="ARBA" id="ARBA00048342"/>
    </source>
</evidence>
<evidence type="ECO:0000256" key="12">
    <source>
        <dbReference type="ARBA" id="ARBA00049447"/>
    </source>
</evidence>
<feature type="zinc finger region" description="C3H1-type" evidence="14">
    <location>
        <begin position="51"/>
        <end position="76"/>
    </location>
</feature>
<dbReference type="GO" id="GO:0006397">
    <property type="term" value="P:mRNA processing"/>
    <property type="evidence" value="ECO:0007669"/>
    <property type="project" value="UniProtKB-KW"/>
</dbReference>
<evidence type="ECO:0000256" key="15">
    <source>
        <dbReference type="RuleBase" id="RU291113"/>
    </source>
</evidence>
<keyword evidence="18" id="KW-1185">Reference proteome</keyword>